<dbReference type="AlphaFoldDB" id="E1R4K9"/>
<name>E1R4K9_SEDSS</name>
<dbReference type="InterPro" id="IPR036271">
    <property type="entry name" value="Tet_transcr_reg_TetR-rel_C_sf"/>
</dbReference>
<evidence type="ECO:0000256" key="2">
    <source>
        <dbReference type="ARBA" id="ARBA00023125"/>
    </source>
</evidence>
<dbReference type="Pfam" id="PF00440">
    <property type="entry name" value="TetR_N"/>
    <property type="match status" value="1"/>
</dbReference>
<dbReference type="EMBL" id="CP002116">
    <property type="protein sequence ID" value="ADK81750.1"/>
    <property type="molecule type" value="Genomic_DNA"/>
</dbReference>
<dbReference type="HOGENOM" id="CLU_069356_40_3_12"/>
<dbReference type="RefSeq" id="WP_013255211.1">
    <property type="nucleotide sequence ID" value="NC_014364.1"/>
</dbReference>
<dbReference type="PRINTS" id="PR00455">
    <property type="entry name" value="HTHTETR"/>
</dbReference>
<evidence type="ECO:0000313" key="6">
    <source>
        <dbReference type="EMBL" id="ADK81750.1"/>
    </source>
</evidence>
<dbReference type="InterPro" id="IPR025996">
    <property type="entry name" value="MT1864/Rv1816-like_C"/>
</dbReference>
<dbReference type="Gene3D" id="1.10.357.10">
    <property type="entry name" value="Tetracycline Repressor, domain 2"/>
    <property type="match status" value="1"/>
</dbReference>
<sequence>MPEKKYHHGNLRNALLREGRRLIVEKGHEEFSLRKLARLVGVTPMAVYRHFENKEALISAIIDGAFDEFAQSLESSFDHSLPLQEQLLELSVAYVHFFLDNPDVLKVLFLDSHKRDAAIAQKKKDVREELRSTRAYRVLFDISKKIATLHPEFTEEEMVLTVWSRVHGLSVLLVQEKLLFKADEFDDDALKKILNTSL</sequence>
<dbReference type="InterPro" id="IPR001647">
    <property type="entry name" value="HTH_TetR"/>
</dbReference>
<keyword evidence="7" id="KW-1185">Reference proteome</keyword>
<dbReference type="Pfam" id="PF13305">
    <property type="entry name" value="TetR_C_33"/>
    <property type="match status" value="1"/>
</dbReference>
<dbReference type="InterPro" id="IPR050109">
    <property type="entry name" value="HTH-type_TetR-like_transc_reg"/>
</dbReference>
<dbReference type="STRING" id="573413.Spirs_2641"/>
<dbReference type="InterPro" id="IPR009057">
    <property type="entry name" value="Homeodomain-like_sf"/>
</dbReference>
<dbReference type="GO" id="GO:0003700">
    <property type="term" value="F:DNA-binding transcription factor activity"/>
    <property type="evidence" value="ECO:0007669"/>
    <property type="project" value="TreeGrafter"/>
</dbReference>
<evidence type="ECO:0000256" key="1">
    <source>
        <dbReference type="ARBA" id="ARBA00023015"/>
    </source>
</evidence>
<proteinExistence type="predicted"/>
<reference evidence="6 7" key="1">
    <citation type="journal article" date="2010" name="Stand. Genomic Sci.">
        <title>Complete genome sequence of Spirochaeta smaragdinae type strain (SEBR 4228).</title>
        <authorList>
            <person name="Mavromatis K."/>
            <person name="Yasawong M."/>
            <person name="Chertkov O."/>
            <person name="Lapidus A."/>
            <person name="Lucas S."/>
            <person name="Nolan M."/>
            <person name="Del Rio T.G."/>
            <person name="Tice H."/>
            <person name="Cheng J.F."/>
            <person name="Pitluck S."/>
            <person name="Liolios K."/>
            <person name="Ivanova N."/>
            <person name="Tapia R."/>
            <person name="Han C."/>
            <person name="Bruce D."/>
            <person name="Goodwin L."/>
            <person name="Pati A."/>
            <person name="Chen A."/>
            <person name="Palaniappan K."/>
            <person name="Land M."/>
            <person name="Hauser L."/>
            <person name="Chang Y.J."/>
            <person name="Jeffries C.D."/>
            <person name="Detter J.C."/>
            <person name="Rohde M."/>
            <person name="Brambilla E."/>
            <person name="Spring S."/>
            <person name="Goker M."/>
            <person name="Sikorski J."/>
            <person name="Woyke T."/>
            <person name="Bristow J."/>
            <person name="Eisen J.A."/>
            <person name="Markowitz V."/>
            <person name="Hugenholtz P."/>
            <person name="Klenk H.P."/>
            <person name="Kyrpides N.C."/>
        </authorList>
    </citation>
    <scope>NUCLEOTIDE SEQUENCE [LARGE SCALE GENOMIC DNA]</scope>
    <source>
        <strain evidence="7">DSM 11293 / JCM 15392 / SEBR 4228</strain>
    </source>
</reference>
<keyword evidence="2 4" id="KW-0238">DNA-binding</keyword>
<dbReference type="Proteomes" id="UP000002318">
    <property type="component" value="Chromosome"/>
</dbReference>
<dbReference type="SUPFAM" id="SSF48498">
    <property type="entry name" value="Tetracyclin repressor-like, C-terminal domain"/>
    <property type="match status" value="1"/>
</dbReference>
<evidence type="ECO:0000313" key="7">
    <source>
        <dbReference type="Proteomes" id="UP000002318"/>
    </source>
</evidence>
<organism evidence="6 7">
    <name type="scientific">Sediminispirochaeta smaragdinae (strain DSM 11293 / JCM 15392 / SEBR 4228)</name>
    <name type="common">Spirochaeta smaragdinae</name>
    <dbReference type="NCBI Taxonomy" id="573413"/>
    <lineage>
        <taxon>Bacteria</taxon>
        <taxon>Pseudomonadati</taxon>
        <taxon>Spirochaetota</taxon>
        <taxon>Spirochaetia</taxon>
        <taxon>Spirochaetales</taxon>
        <taxon>Spirochaetaceae</taxon>
        <taxon>Sediminispirochaeta</taxon>
    </lineage>
</organism>
<protein>
    <submittedName>
        <fullName evidence="6">Transcriptional regulator, TetR family</fullName>
    </submittedName>
</protein>
<dbReference type="SUPFAM" id="SSF46689">
    <property type="entry name" value="Homeodomain-like"/>
    <property type="match status" value="1"/>
</dbReference>
<accession>E1R4K9</accession>
<evidence type="ECO:0000256" key="4">
    <source>
        <dbReference type="PROSITE-ProRule" id="PRU00335"/>
    </source>
</evidence>
<dbReference type="OrthoDB" id="9179041at2"/>
<dbReference type="PROSITE" id="PS50977">
    <property type="entry name" value="HTH_TETR_2"/>
    <property type="match status" value="1"/>
</dbReference>
<dbReference type="eggNOG" id="COG1309">
    <property type="taxonomic scope" value="Bacteria"/>
</dbReference>
<keyword evidence="1" id="KW-0805">Transcription regulation</keyword>
<evidence type="ECO:0000259" key="5">
    <source>
        <dbReference type="PROSITE" id="PS50977"/>
    </source>
</evidence>
<keyword evidence="3" id="KW-0804">Transcription</keyword>
<feature type="domain" description="HTH tetR-type" evidence="5">
    <location>
        <begin position="9"/>
        <end position="69"/>
    </location>
</feature>
<gene>
    <name evidence="6" type="ordered locus">Spirs_2641</name>
</gene>
<dbReference type="KEGG" id="ssm:Spirs_2641"/>
<evidence type="ECO:0000256" key="3">
    <source>
        <dbReference type="ARBA" id="ARBA00023163"/>
    </source>
</evidence>
<dbReference type="GO" id="GO:0000976">
    <property type="term" value="F:transcription cis-regulatory region binding"/>
    <property type="evidence" value="ECO:0007669"/>
    <property type="project" value="TreeGrafter"/>
</dbReference>
<dbReference type="PANTHER" id="PTHR30055:SF220">
    <property type="entry name" value="TETR-FAMILY REGULATORY PROTEIN"/>
    <property type="match status" value="1"/>
</dbReference>
<dbReference type="PANTHER" id="PTHR30055">
    <property type="entry name" value="HTH-TYPE TRANSCRIPTIONAL REGULATOR RUTR"/>
    <property type="match status" value="1"/>
</dbReference>
<feature type="DNA-binding region" description="H-T-H motif" evidence="4">
    <location>
        <begin position="32"/>
        <end position="51"/>
    </location>
</feature>